<dbReference type="KEGG" id="tdu:QJT80_13380"/>
<gene>
    <name evidence="2" type="ORF">QJT80_13380</name>
</gene>
<dbReference type="PANTHER" id="PTHR43245">
    <property type="entry name" value="BIFUNCTIONAL POLYMYXIN RESISTANCE PROTEIN ARNA"/>
    <property type="match status" value="1"/>
</dbReference>
<dbReference type="InterPro" id="IPR036291">
    <property type="entry name" value="NAD(P)-bd_dom_sf"/>
</dbReference>
<dbReference type="Proteomes" id="UP001300672">
    <property type="component" value="Chromosome"/>
</dbReference>
<name>A0AA95KJN4_9GAMM</name>
<keyword evidence="2" id="KW-0456">Lyase</keyword>
<dbReference type="Gene3D" id="3.90.25.10">
    <property type="entry name" value="UDP-galactose 4-epimerase, domain 1"/>
    <property type="match status" value="1"/>
</dbReference>
<dbReference type="GO" id="GO:0008446">
    <property type="term" value="F:GDP-mannose 4,6-dehydratase activity"/>
    <property type="evidence" value="ECO:0007669"/>
    <property type="project" value="UniProtKB-EC"/>
</dbReference>
<protein>
    <submittedName>
        <fullName evidence="2">GDP-mannose 4,6-dehydratase</fullName>
        <ecNumber evidence="2">4.2.1.47</ecNumber>
    </submittedName>
</protein>
<accession>A0AA95KJN4</accession>
<organism evidence="2">
    <name type="scientific">Candidatus Thiocaldithrix dubininis</name>
    <dbReference type="NCBI Taxonomy" id="3080823"/>
    <lineage>
        <taxon>Bacteria</taxon>
        <taxon>Pseudomonadati</taxon>
        <taxon>Pseudomonadota</taxon>
        <taxon>Gammaproteobacteria</taxon>
        <taxon>Thiotrichales</taxon>
        <taxon>Thiotrichaceae</taxon>
        <taxon>Candidatus Thiocaldithrix</taxon>
    </lineage>
</organism>
<dbReference type="InterPro" id="IPR016040">
    <property type="entry name" value="NAD(P)-bd_dom"/>
</dbReference>
<reference evidence="2" key="2">
    <citation type="submission" date="2023-04" db="EMBL/GenBank/DDBJ databases">
        <authorList>
            <person name="Beletskiy A.V."/>
            <person name="Mardanov A.V."/>
            <person name="Ravin N.V."/>
        </authorList>
    </citation>
    <scope>NUCLEOTIDE SEQUENCE</scope>
    <source>
        <strain evidence="2">GKL-01</strain>
    </source>
</reference>
<dbReference type="EC" id="4.2.1.47" evidence="2"/>
<dbReference type="Gene3D" id="3.40.50.720">
    <property type="entry name" value="NAD(P)-binding Rossmann-like Domain"/>
    <property type="match status" value="1"/>
</dbReference>
<sequence>MKVLVTGLSGFTGQYLKLELESYGHTVIGLNADLLDLKALEHEICYIEPDAVVHLAGIAFVGYGEPNDFYHVNLLGSRNLLVALTKLENHLRMVLLASSANVYGNVEVDVISEQSSTNPVNDYAVSKLSMEYMARLWLDKLPISIVRPFNYTGVGQSISYLLPKIVDHFVRKSPYIELGNLDVARDFSDVRMVVNIYRRLLESSTSIGETFNICSNKAYSIKEIINILQKISNHKIEIHVKSSLIRKNEIKVLIGSNSKIEHCLGYINKIPLSETLEWMFRSH</sequence>
<dbReference type="SUPFAM" id="SSF51735">
    <property type="entry name" value="NAD(P)-binding Rossmann-fold domains"/>
    <property type="match status" value="1"/>
</dbReference>
<dbReference type="InterPro" id="IPR050177">
    <property type="entry name" value="Lipid_A_modif_metabolic_enz"/>
</dbReference>
<dbReference type="PANTHER" id="PTHR43245:SF53">
    <property type="entry name" value="EPIMERASE-RELATED"/>
    <property type="match status" value="1"/>
</dbReference>
<proteinExistence type="predicted"/>
<dbReference type="AlphaFoldDB" id="A0AA95KJN4"/>
<evidence type="ECO:0000259" key="1">
    <source>
        <dbReference type="Pfam" id="PF16363"/>
    </source>
</evidence>
<reference evidence="2" key="1">
    <citation type="journal article" date="2023" name="Int. J. Mol. Sci.">
        <title>Metagenomics Revealed a New Genus 'Candidatus Thiocaldithrix dubininis' gen. nov., sp. nov. and a New Species 'Candidatus Thiothrix putei' sp. nov. in the Family Thiotrichaceae, Some Members of Which Have Traits of Both Na+- and H+-Motive Energetics.</title>
        <authorList>
            <person name="Ravin N.V."/>
            <person name="Muntyan M.S."/>
            <person name="Smolyakov D.D."/>
            <person name="Rudenko T.S."/>
            <person name="Beletsky A.V."/>
            <person name="Mardanov A.V."/>
            <person name="Grabovich M.Y."/>
        </authorList>
    </citation>
    <scope>NUCLEOTIDE SEQUENCE</scope>
    <source>
        <strain evidence="2">GKL-01</strain>
    </source>
</reference>
<feature type="domain" description="NAD(P)-binding" evidence="1">
    <location>
        <begin position="31"/>
        <end position="278"/>
    </location>
</feature>
<dbReference type="Pfam" id="PF16363">
    <property type="entry name" value="GDP_Man_Dehyd"/>
    <property type="match status" value="1"/>
</dbReference>
<evidence type="ECO:0000313" key="2">
    <source>
        <dbReference type="EMBL" id="WGZ90467.1"/>
    </source>
</evidence>
<dbReference type="EMBL" id="CP124755">
    <property type="protein sequence ID" value="WGZ90467.1"/>
    <property type="molecule type" value="Genomic_DNA"/>
</dbReference>